<dbReference type="InterPro" id="IPR054523">
    <property type="entry name" value="CRASP-2-like"/>
</dbReference>
<dbReference type="Gene3D" id="1.20.120.1640">
    <property type="match status" value="1"/>
</dbReference>
<dbReference type="HOGENOM" id="CLU_857036_0_0_12"/>
<protein>
    <recommendedName>
        <fullName evidence="2">Lipoprotein</fullName>
    </recommendedName>
</protein>
<organism evidence="1">
    <name type="scientific">Borrelia coriaceae ATCC 43381</name>
    <dbReference type="NCBI Taxonomy" id="1408429"/>
    <lineage>
        <taxon>Bacteria</taxon>
        <taxon>Pseudomonadati</taxon>
        <taxon>Spirochaetota</taxon>
        <taxon>Spirochaetia</taxon>
        <taxon>Spirochaetales</taxon>
        <taxon>Borreliaceae</taxon>
        <taxon>Borrelia</taxon>
    </lineage>
</organism>
<proteinExistence type="predicted"/>
<dbReference type="EMBL" id="CP005777">
    <property type="protein sequence ID" value="AHH11826.1"/>
    <property type="molecule type" value="Genomic_DNA"/>
</dbReference>
<dbReference type="AlphaFoldDB" id="W5T3D3"/>
<name>W5T3D3_9SPIR</name>
<gene>
    <name evidence="1" type="ORF">BCO_0900143</name>
</gene>
<geneLocation type="plasmid" evidence="1">
    <name>unnamed</name>
</geneLocation>
<evidence type="ECO:0008006" key="2">
    <source>
        <dbReference type="Google" id="ProtNLM"/>
    </source>
</evidence>
<keyword evidence="1" id="KW-0614">Plasmid</keyword>
<dbReference type="Pfam" id="PF22487">
    <property type="entry name" value="CRASP-2"/>
    <property type="match status" value="1"/>
</dbReference>
<accession>W5T3D3</accession>
<dbReference type="PROSITE" id="PS51257">
    <property type="entry name" value="PROKAR_LIPOPROTEIN"/>
    <property type="match status" value="1"/>
</dbReference>
<sequence>MIISALKFKKENIFMTNPLVSLLTLGVISCNITPISSQEHTLSYMQDHNLQDKKIDTSIYPKEDKKENTIQVKHEKLTQENIKSLQEFLIDSKDYYTNLNTIYNHYIQYIDQIMTYIQCNESSIDFCISNTNSTIRKEAIEKLNNSNLIKDFQTLAASLKNTNLEGFNNSIKNLKQVIHQTYLAKEQTTTNTLKTVKNTADAFITAINSSVTTYIDAFVNTVSNFNSNTFISAAHNFANAAKTLNKEVNIAALTPIIGTLRIMTFQLDNSIEQLKQYAINLDDYEYTGGTIFANAIDTLISAYKHATN</sequence>
<evidence type="ECO:0000313" key="1">
    <source>
        <dbReference type="EMBL" id="AHH11826.1"/>
    </source>
</evidence>
<reference evidence="1" key="1">
    <citation type="submission" date="2013-04" db="EMBL/GenBank/DDBJ databases">
        <title>Comparative Genomics of Relapsing Fever Spirochetes.</title>
        <authorList>
            <person name="Schwan T.G."/>
            <person name="Raffel S.J."/>
            <person name="Porcella S.F."/>
            <person name="Martens C.A."/>
            <person name="Bruno D.P."/>
            <person name="Ricklefs S.M."/>
            <person name="Barbian K.B."/>
        </authorList>
    </citation>
    <scope>NUCLEOTIDE SEQUENCE</scope>
    <source>
        <strain evidence="1">Co53</strain>
        <plasmid evidence="1">unnamed</plasmid>
    </source>
</reference>